<keyword evidence="4 7" id="KW-0472">Membrane</keyword>
<evidence type="ECO:0000256" key="2">
    <source>
        <dbReference type="ARBA" id="ARBA00022692"/>
    </source>
</evidence>
<evidence type="ECO:0000256" key="5">
    <source>
        <dbReference type="SAM" id="Coils"/>
    </source>
</evidence>
<comment type="subcellular location">
    <subcellularLocation>
        <location evidence="1">Membrane</location>
        <topology evidence="1">Multi-pass membrane protein</topology>
    </subcellularLocation>
</comment>
<dbReference type="PANTHER" id="PTHR10037:SF288">
    <property type="entry name" value="SODIUM CHANNEL PROTEIN PARA"/>
    <property type="match status" value="1"/>
</dbReference>
<sequence>MPSSYNITTFPTISDPTFDYHLRSLAYWHKENDIFLLCGNESGSTKCPPGYVCWKDRGENPDFGYTSFDNYGWAMLACFRLMTQDYWENLYQLILSAVGRYHFLYFVAVIFFGSYYLLNLILAIVFMSYQQQQKQVEIENEERERRKTRDKLEIQNEEIRKTSEIQALSHSSLILSDAAIIPFSDETQQNSPNEDRKSQRTNSGSYLSERNQNDNDTTITVKRK</sequence>
<organism evidence="9 10">
    <name type="scientific">Rotaria sordida</name>
    <dbReference type="NCBI Taxonomy" id="392033"/>
    <lineage>
        <taxon>Eukaryota</taxon>
        <taxon>Metazoa</taxon>
        <taxon>Spiralia</taxon>
        <taxon>Gnathifera</taxon>
        <taxon>Rotifera</taxon>
        <taxon>Eurotatoria</taxon>
        <taxon>Bdelloidea</taxon>
        <taxon>Philodinida</taxon>
        <taxon>Philodinidae</taxon>
        <taxon>Rotaria</taxon>
    </lineage>
</organism>
<comment type="caution">
    <text evidence="9">The sequence shown here is derived from an EMBL/GenBank/DDBJ whole genome shotgun (WGS) entry which is preliminary data.</text>
</comment>
<name>A0A815QD64_9BILA</name>
<keyword evidence="5" id="KW-0175">Coiled coil</keyword>
<dbReference type="Gene3D" id="1.10.287.70">
    <property type="match status" value="1"/>
</dbReference>
<dbReference type="SUPFAM" id="SSF81324">
    <property type="entry name" value="Voltage-gated potassium channels"/>
    <property type="match status" value="1"/>
</dbReference>
<evidence type="ECO:0000259" key="8">
    <source>
        <dbReference type="Pfam" id="PF00520"/>
    </source>
</evidence>
<evidence type="ECO:0000313" key="9">
    <source>
        <dbReference type="EMBL" id="CAF1462341.1"/>
    </source>
</evidence>
<feature type="compositionally biased region" description="Polar residues" evidence="6">
    <location>
        <begin position="200"/>
        <end position="224"/>
    </location>
</feature>
<dbReference type="EMBL" id="CAJNOU010004985">
    <property type="protein sequence ID" value="CAF1462341.1"/>
    <property type="molecule type" value="Genomic_DNA"/>
</dbReference>
<accession>A0A815QD64</accession>
<dbReference type="GO" id="GO:0005248">
    <property type="term" value="F:voltage-gated sodium channel activity"/>
    <property type="evidence" value="ECO:0007669"/>
    <property type="project" value="TreeGrafter"/>
</dbReference>
<evidence type="ECO:0000313" key="10">
    <source>
        <dbReference type="Proteomes" id="UP000663889"/>
    </source>
</evidence>
<protein>
    <recommendedName>
        <fullName evidence="8">Ion transport domain-containing protein</fullName>
    </recommendedName>
</protein>
<evidence type="ECO:0000256" key="1">
    <source>
        <dbReference type="ARBA" id="ARBA00004141"/>
    </source>
</evidence>
<dbReference type="GO" id="GO:0019228">
    <property type="term" value="P:neuronal action potential"/>
    <property type="evidence" value="ECO:0007669"/>
    <property type="project" value="TreeGrafter"/>
</dbReference>
<dbReference type="Pfam" id="PF00520">
    <property type="entry name" value="Ion_trans"/>
    <property type="match status" value="1"/>
</dbReference>
<reference evidence="9" key="1">
    <citation type="submission" date="2021-02" db="EMBL/GenBank/DDBJ databases">
        <authorList>
            <person name="Nowell W R."/>
        </authorList>
    </citation>
    <scope>NUCLEOTIDE SEQUENCE</scope>
</reference>
<dbReference type="GO" id="GO:0001518">
    <property type="term" value="C:voltage-gated sodium channel complex"/>
    <property type="evidence" value="ECO:0007669"/>
    <property type="project" value="TreeGrafter"/>
</dbReference>
<dbReference type="Proteomes" id="UP000663889">
    <property type="component" value="Unassembled WGS sequence"/>
</dbReference>
<dbReference type="GO" id="GO:0086010">
    <property type="term" value="P:membrane depolarization during action potential"/>
    <property type="evidence" value="ECO:0007669"/>
    <property type="project" value="TreeGrafter"/>
</dbReference>
<dbReference type="InterPro" id="IPR005821">
    <property type="entry name" value="Ion_trans_dom"/>
</dbReference>
<dbReference type="AlphaFoldDB" id="A0A815QD64"/>
<gene>
    <name evidence="9" type="ORF">SEV965_LOCUS34227</name>
</gene>
<keyword evidence="2 7" id="KW-0812">Transmembrane</keyword>
<dbReference type="PANTHER" id="PTHR10037">
    <property type="entry name" value="VOLTAGE-GATED CATION CHANNEL CALCIUM AND SODIUM"/>
    <property type="match status" value="1"/>
</dbReference>
<feature type="coiled-coil region" evidence="5">
    <location>
        <begin position="131"/>
        <end position="158"/>
    </location>
</feature>
<evidence type="ECO:0000256" key="4">
    <source>
        <dbReference type="ARBA" id="ARBA00023136"/>
    </source>
</evidence>
<evidence type="ECO:0000256" key="3">
    <source>
        <dbReference type="ARBA" id="ARBA00022989"/>
    </source>
</evidence>
<dbReference type="InterPro" id="IPR043203">
    <property type="entry name" value="VGCC_Ca_Na"/>
</dbReference>
<proteinExistence type="predicted"/>
<feature type="domain" description="Ion transport" evidence="8">
    <location>
        <begin position="55"/>
        <end position="135"/>
    </location>
</feature>
<evidence type="ECO:0000256" key="7">
    <source>
        <dbReference type="SAM" id="Phobius"/>
    </source>
</evidence>
<keyword evidence="3 7" id="KW-1133">Transmembrane helix</keyword>
<evidence type="ECO:0000256" key="6">
    <source>
        <dbReference type="SAM" id="MobiDB-lite"/>
    </source>
</evidence>
<feature type="transmembrane region" description="Helical" evidence="7">
    <location>
        <begin position="103"/>
        <end position="126"/>
    </location>
</feature>
<feature type="region of interest" description="Disordered" evidence="6">
    <location>
        <begin position="185"/>
        <end position="224"/>
    </location>
</feature>